<name>A0AAV4UZG3_CAEEX</name>
<evidence type="ECO:0000313" key="2">
    <source>
        <dbReference type="EMBL" id="GIY63163.1"/>
    </source>
</evidence>
<keyword evidence="3" id="KW-1185">Reference proteome</keyword>
<dbReference type="EMBL" id="BPLR01013707">
    <property type="protein sequence ID" value="GIY63163.1"/>
    <property type="molecule type" value="Genomic_DNA"/>
</dbReference>
<evidence type="ECO:0000313" key="3">
    <source>
        <dbReference type="Proteomes" id="UP001054945"/>
    </source>
</evidence>
<feature type="region of interest" description="Disordered" evidence="1">
    <location>
        <begin position="21"/>
        <end position="43"/>
    </location>
</feature>
<evidence type="ECO:0000256" key="1">
    <source>
        <dbReference type="SAM" id="MobiDB-lite"/>
    </source>
</evidence>
<dbReference type="Proteomes" id="UP001054945">
    <property type="component" value="Unassembled WGS sequence"/>
</dbReference>
<comment type="caution">
    <text evidence="2">The sequence shown here is derived from an EMBL/GenBank/DDBJ whole genome shotgun (WGS) entry which is preliminary data.</text>
</comment>
<gene>
    <name evidence="2" type="ORF">CEXT_151021</name>
</gene>
<proteinExistence type="predicted"/>
<accession>A0AAV4UZG3</accession>
<protein>
    <submittedName>
        <fullName evidence="2">Uncharacterized protein</fullName>
    </submittedName>
</protein>
<sequence length="106" mass="11910">MPSNGIIMPFEGILTTLKIVDEKTRGRGERRRGRSQGSSSKPLSISFARFSVLCSNPHGTMAKRNQCEGKGGKPHPVAVVTYLNEKTTLEHTKLMLYQHAETWRRL</sequence>
<reference evidence="2 3" key="1">
    <citation type="submission" date="2021-06" db="EMBL/GenBank/DDBJ databases">
        <title>Caerostris extrusa draft genome.</title>
        <authorList>
            <person name="Kono N."/>
            <person name="Arakawa K."/>
        </authorList>
    </citation>
    <scope>NUCLEOTIDE SEQUENCE [LARGE SCALE GENOMIC DNA]</scope>
</reference>
<dbReference type="AlphaFoldDB" id="A0AAV4UZG3"/>
<organism evidence="2 3">
    <name type="scientific">Caerostris extrusa</name>
    <name type="common">Bark spider</name>
    <name type="synonym">Caerostris bankana</name>
    <dbReference type="NCBI Taxonomy" id="172846"/>
    <lineage>
        <taxon>Eukaryota</taxon>
        <taxon>Metazoa</taxon>
        <taxon>Ecdysozoa</taxon>
        <taxon>Arthropoda</taxon>
        <taxon>Chelicerata</taxon>
        <taxon>Arachnida</taxon>
        <taxon>Araneae</taxon>
        <taxon>Araneomorphae</taxon>
        <taxon>Entelegynae</taxon>
        <taxon>Araneoidea</taxon>
        <taxon>Araneidae</taxon>
        <taxon>Caerostris</taxon>
    </lineage>
</organism>